<feature type="compositionally biased region" description="Basic and acidic residues" evidence="1">
    <location>
        <begin position="64"/>
        <end position="91"/>
    </location>
</feature>
<name>W3WWB5_PESFW</name>
<dbReference type="InParanoid" id="W3WWB5"/>
<dbReference type="KEGG" id="pfy:PFICI_10161"/>
<keyword evidence="3" id="KW-1185">Reference proteome</keyword>
<organism evidence="2 3">
    <name type="scientific">Pestalotiopsis fici (strain W106-1 / CGMCC3.15140)</name>
    <dbReference type="NCBI Taxonomy" id="1229662"/>
    <lineage>
        <taxon>Eukaryota</taxon>
        <taxon>Fungi</taxon>
        <taxon>Dikarya</taxon>
        <taxon>Ascomycota</taxon>
        <taxon>Pezizomycotina</taxon>
        <taxon>Sordariomycetes</taxon>
        <taxon>Xylariomycetidae</taxon>
        <taxon>Amphisphaeriales</taxon>
        <taxon>Sporocadaceae</taxon>
        <taxon>Pestalotiopsis</taxon>
    </lineage>
</organism>
<dbReference type="GeneID" id="19275174"/>
<evidence type="ECO:0000313" key="2">
    <source>
        <dbReference type="EMBL" id="ETS78099.1"/>
    </source>
</evidence>
<proteinExistence type="predicted"/>
<dbReference type="RefSeq" id="XP_007836933.1">
    <property type="nucleotide sequence ID" value="XM_007838742.1"/>
</dbReference>
<dbReference type="HOGENOM" id="CLU_1778136_0_0_1"/>
<evidence type="ECO:0000313" key="3">
    <source>
        <dbReference type="Proteomes" id="UP000030651"/>
    </source>
</evidence>
<reference evidence="3" key="1">
    <citation type="journal article" date="2015" name="BMC Genomics">
        <title>Genomic and transcriptomic analysis of the endophytic fungus Pestalotiopsis fici reveals its lifestyle and high potential for synthesis of natural products.</title>
        <authorList>
            <person name="Wang X."/>
            <person name="Zhang X."/>
            <person name="Liu L."/>
            <person name="Xiang M."/>
            <person name="Wang W."/>
            <person name="Sun X."/>
            <person name="Che Y."/>
            <person name="Guo L."/>
            <person name="Liu G."/>
            <person name="Guo L."/>
            <person name="Wang C."/>
            <person name="Yin W.B."/>
            <person name="Stadler M."/>
            <person name="Zhang X."/>
            <person name="Liu X."/>
        </authorList>
    </citation>
    <scope>NUCLEOTIDE SEQUENCE [LARGE SCALE GENOMIC DNA]</scope>
    <source>
        <strain evidence="3">W106-1 / CGMCC3.15140</strain>
    </source>
</reference>
<feature type="compositionally biased region" description="Polar residues" evidence="1">
    <location>
        <begin position="1"/>
        <end position="22"/>
    </location>
</feature>
<accession>W3WWB5</accession>
<dbReference type="OrthoDB" id="4232400at2759"/>
<sequence>MSSSNNKTGSALGNSRGESPSAKNGFIDSRSNYQITKQGGWKSMYHMMFHYNLDPTKDEDWQEAKRIVEGVRQGDMDQARAEASGRERGVENDGDGGGDDDDDVDEYCDDDDDDDDEEEEEDYDDEDYDDGGGDDGDCGSDDYEDY</sequence>
<feature type="compositionally biased region" description="Acidic residues" evidence="1">
    <location>
        <begin position="92"/>
        <end position="146"/>
    </location>
</feature>
<dbReference type="AlphaFoldDB" id="W3WWB5"/>
<gene>
    <name evidence="2" type="ORF">PFICI_10161</name>
</gene>
<protein>
    <submittedName>
        <fullName evidence="2">Uncharacterized protein</fullName>
    </submittedName>
</protein>
<evidence type="ECO:0000256" key="1">
    <source>
        <dbReference type="SAM" id="MobiDB-lite"/>
    </source>
</evidence>
<dbReference type="Proteomes" id="UP000030651">
    <property type="component" value="Unassembled WGS sequence"/>
</dbReference>
<feature type="region of interest" description="Disordered" evidence="1">
    <location>
        <begin position="1"/>
        <end position="32"/>
    </location>
</feature>
<dbReference type="EMBL" id="KI912115">
    <property type="protein sequence ID" value="ETS78099.1"/>
    <property type="molecule type" value="Genomic_DNA"/>
</dbReference>
<feature type="region of interest" description="Disordered" evidence="1">
    <location>
        <begin position="64"/>
        <end position="146"/>
    </location>
</feature>